<dbReference type="EC" id="3.1.2.-" evidence="1"/>
<evidence type="ECO:0000313" key="2">
    <source>
        <dbReference type="Proteomes" id="UP001596143"/>
    </source>
</evidence>
<gene>
    <name evidence="1" type="ORF">ACFPTR_12075</name>
</gene>
<dbReference type="PANTHER" id="PTHR31793">
    <property type="entry name" value="4-HYDROXYBENZOYL-COA THIOESTERASE FAMILY MEMBER"/>
    <property type="match status" value="1"/>
</dbReference>
<accession>A0ABW0U7W8</accession>
<sequence>MKHVSYITDFEEWRKDFYFSIPIKVRFSETDAYAHLNNTKPFIYFEEVRLDYFRSLGFTEWENPTSDKGFVVADLQCDFIRQVFFNERLTVYIKLVSFGNSSVDLHYLIENESEEPCIVGRGAVVQISKKDGTAVPWDGKIRKRFEEEINKSKIT</sequence>
<dbReference type="CDD" id="cd00586">
    <property type="entry name" value="4HBT"/>
    <property type="match status" value="1"/>
</dbReference>
<organism evidence="1 2">
    <name type="scientific">Aliibacillus thermotolerans</name>
    <dbReference type="NCBI Taxonomy" id="1834418"/>
    <lineage>
        <taxon>Bacteria</taxon>
        <taxon>Bacillati</taxon>
        <taxon>Bacillota</taxon>
        <taxon>Bacilli</taxon>
        <taxon>Bacillales</taxon>
        <taxon>Bacillaceae</taxon>
        <taxon>Aliibacillus</taxon>
    </lineage>
</organism>
<reference evidence="2" key="1">
    <citation type="journal article" date="2019" name="Int. J. Syst. Evol. Microbiol.">
        <title>The Global Catalogue of Microorganisms (GCM) 10K type strain sequencing project: providing services to taxonomists for standard genome sequencing and annotation.</title>
        <authorList>
            <consortium name="The Broad Institute Genomics Platform"/>
            <consortium name="The Broad Institute Genome Sequencing Center for Infectious Disease"/>
            <person name="Wu L."/>
            <person name="Ma J."/>
        </authorList>
    </citation>
    <scope>NUCLEOTIDE SEQUENCE [LARGE SCALE GENOMIC DNA]</scope>
    <source>
        <strain evidence="2">CGMCC 1.15790</strain>
    </source>
</reference>
<dbReference type="InterPro" id="IPR029069">
    <property type="entry name" value="HotDog_dom_sf"/>
</dbReference>
<proteinExistence type="predicted"/>
<dbReference type="RefSeq" id="WP_270895959.1">
    <property type="nucleotide sequence ID" value="NZ_JBHSPF010000061.1"/>
</dbReference>
<dbReference type="InterPro" id="IPR050563">
    <property type="entry name" value="4-hydroxybenzoyl-CoA_TE"/>
</dbReference>
<dbReference type="Proteomes" id="UP001596143">
    <property type="component" value="Unassembled WGS sequence"/>
</dbReference>
<dbReference type="SUPFAM" id="SSF54637">
    <property type="entry name" value="Thioesterase/thiol ester dehydrase-isomerase"/>
    <property type="match status" value="1"/>
</dbReference>
<dbReference type="EMBL" id="JBHSPF010000061">
    <property type="protein sequence ID" value="MFC5629587.1"/>
    <property type="molecule type" value="Genomic_DNA"/>
</dbReference>
<dbReference type="Gene3D" id="3.10.129.10">
    <property type="entry name" value="Hotdog Thioesterase"/>
    <property type="match status" value="1"/>
</dbReference>
<evidence type="ECO:0000313" key="1">
    <source>
        <dbReference type="EMBL" id="MFC5629587.1"/>
    </source>
</evidence>
<dbReference type="GO" id="GO:0016787">
    <property type="term" value="F:hydrolase activity"/>
    <property type="evidence" value="ECO:0007669"/>
    <property type="project" value="UniProtKB-KW"/>
</dbReference>
<dbReference type="Pfam" id="PF13279">
    <property type="entry name" value="4HBT_2"/>
    <property type="match status" value="1"/>
</dbReference>
<comment type="caution">
    <text evidence="1">The sequence shown here is derived from an EMBL/GenBank/DDBJ whole genome shotgun (WGS) entry which is preliminary data.</text>
</comment>
<keyword evidence="1" id="KW-0378">Hydrolase</keyword>
<name>A0ABW0U7W8_9BACI</name>
<dbReference type="PANTHER" id="PTHR31793:SF24">
    <property type="entry name" value="LONG-CHAIN ACYL-COA THIOESTERASE FADM"/>
    <property type="match status" value="1"/>
</dbReference>
<keyword evidence="2" id="KW-1185">Reference proteome</keyword>
<protein>
    <submittedName>
        <fullName evidence="1">Acyl-CoA thioesterase</fullName>
        <ecNumber evidence="1">3.1.2.-</ecNumber>
    </submittedName>
</protein>